<dbReference type="EMBL" id="JAHRHJ020000230">
    <property type="protein sequence ID" value="KAH9294313.1"/>
    <property type="molecule type" value="Genomic_DNA"/>
</dbReference>
<dbReference type="PANTHER" id="PTHR33223:SF10">
    <property type="entry name" value="AMINOTRANSFERASE-LIKE PLANT MOBILE DOMAIN-CONTAINING PROTEIN"/>
    <property type="match status" value="1"/>
</dbReference>
<organism evidence="2 3">
    <name type="scientific">Taxus chinensis</name>
    <name type="common">Chinese yew</name>
    <name type="synonym">Taxus wallichiana var. chinensis</name>
    <dbReference type="NCBI Taxonomy" id="29808"/>
    <lineage>
        <taxon>Eukaryota</taxon>
        <taxon>Viridiplantae</taxon>
        <taxon>Streptophyta</taxon>
        <taxon>Embryophyta</taxon>
        <taxon>Tracheophyta</taxon>
        <taxon>Spermatophyta</taxon>
        <taxon>Pinopsida</taxon>
        <taxon>Pinidae</taxon>
        <taxon>Conifers II</taxon>
        <taxon>Cupressales</taxon>
        <taxon>Taxaceae</taxon>
        <taxon>Taxus</taxon>
    </lineage>
</organism>
<dbReference type="PANTHER" id="PTHR33223">
    <property type="entry name" value="CCHC-TYPE DOMAIN-CONTAINING PROTEIN"/>
    <property type="match status" value="1"/>
</dbReference>
<dbReference type="AlphaFoldDB" id="A0AA38C810"/>
<accession>A0AA38C810</accession>
<feature type="domain" description="Retrotransposon gag" evidence="1">
    <location>
        <begin position="49"/>
        <end position="123"/>
    </location>
</feature>
<evidence type="ECO:0000313" key="2">
    <source>
        <dbReference type="EMBL" id="KAH9294313.1"/>
    </source>
</evidence>
<comment type="caution">
    <text evidence="2">The sequence shown here is derived from an EMBL/GenBank/DDBJ whole genome shotgun (WGS) entry which is preliminary data.</text>
</comment>
<keyword evidence="3" id="KW-1185">Reference proteome</keyword>
<reference evidence="2 3" key="1">
    <citation type="journal article" date="2021" name="Nat. Plants">
        <title>The Taxus genome provides insights into paclitaxel biosynthesis.</title>
        <authorList>
            <person name="Xiong X."/>
            <person name="Gou J."/>
            <person name="Liao Q."/>
            <person name="Li Y."/>
            <person name="Zhou Q."/>
            <person name="Bi G."/>
            <person name="Li C."/>
            <person name="Du R."/>
            <person name="Wang X."/>
            <person name="Sun T."/>
            <person name="Guo L."/>
            <person name="Liang H."/>
            <person name="Lu P."/>
            <person name="Wu Y."/>
            <person name="Zhang Z."/>
            <person name="Ro D.K."/>
            <person name="Shang Y."/>
            <person name="Huang S."/>
            <person name="Yan J."/>
        </authorList>
    </citation>
    <scope>NUCLEOTIDE SEQUENCE [LARGE SCALE GENOMIC DNA]</scope>
    <source>
        <strain evidence="2">Ta-2019</strain>
    </source>
</reference>
<gene>
    <name evidence="2" type="ORF">KI387_040483</name>
</gene>
<protein>
    <recommendedName>
        <fullName evidence="1">Retrotransposon gag domain-containing protein</fullName>
    </recommendedName>
</protein>
<evidence type="ECO:0000313" key="3">
    <source>
        <dbReference type="Proteomes" id="UP000824469"/>
    </source>
</evidence>
<dbReference type="Pfam" id="PF03732">
    <property type="entry name" value="Retrotrans_gag"/>
    <property type="match status" value="1"/>
</dbReference>
<feature type="non-terminal residue" evidence="2">
    <location>
        <position position="130"/>
    </location>
</feature>
<dbReference type="InterPro" id="IPR005162">
    <property type="entry name" value="Retrotrans_gag_dom"/>
</dbReference>
<proteinExistence type="predicted"/>
<feature type="non-terminal residue" evidence="2">
    <location>
        <position position="1"/>
    </location>
</feature>
<sequence length="130" mass="15316">QWDDIPKTTLINLPLFNGNGDQSPIDHIQDIANHCAIHNAIEENVCLRFLVLSFRGKAKDWFSSLTPQSISTWDQLGEQFYNRFKENADVIVLMEHLNTIQRASMEYISDFNIRFKRTWHIIHQEFRPSQ</sequence>
<dbReference type="Proteomes" id="UP000824469">
    <property type="component" value="Unassembled WGS sequence"/>
</dbReference>
<evidence type="ECO:0000259" key="1">
    <source>
        <dbReference type="Pfam" id="PF03732"/>
    </source>
</evidence>
<dbReference type="OMA" id="QRASMEY"/>
<name>A0AA38C810_TAXCH</name>